<dbReference type="EMBL" id="CM042886">
    <property type="protein sequence ID" value="KAI4343321.1"/>
    <property type="molecule type" value="Genomic_DNA"/>
</dbReference>
<gene>
    <name evidence="1" type="ORF">MLD38_027843</name>
</gene>
<organism evidence="1 2">
    <name type="scientific">Melastoma candidum</name>
    <dbReference type="NCBI Taxonomy" id="119954"/>
    <lineage>
        <taxon>Eukaryota</taxon>
        <taxon>Viridiplantae</taxon>
        <taxon>Streptophyta</taxon>
        <taxon>Embryophyta</taxon>
        <taxon>Tracheophyta</taxon>
        <taxon>Spermatophyta</taxon>
        <taxon>Magnoliopsida</taxon>
        <taxon>eudicotyledons</taxon>
        <taxon>Gunneridae</taxon>
        <taxon>Pentapetalae</taxon>
        <taxon>rosids</taxon>
        <taxon>malvids</taxon>
        <taxon>Myrtales</taxon>
        <taxon>Melastomataceae</taxon>
        <taxon>Melastomatoideae</taxon>
        <taxon>Melastomateae</taxon>
        <taxon>Melastoma</taxon>
    </lineage>
</organism>
<accession>A0ACB9P7B0</accession>
<evidence type="ECO:0000313" key="2">
    <source>
        <dbReference type="Proteomes" id="UP001057402"/>
    </source>
</evidence>
<sequence>MKEMCIVESKVTVVACGALSTPELLLRSGLKNPNIGRNLHLHPVAMAWGHFPNSNSPETWPESEKKSYEGGIMTAMSTVVGNFETSGYGAVLQTPALHPGMFSVLMPRVEVAEDTGSRRAHEIGTHHSNGKMVNVKVVSSHAFERFVKEESSKPLRDLSTPICSAHQMGSCRMGTGPKRSAVSPVGETWEVEGLYVADASVFPTALGVNPMVTCQAIAYCTAQSVVEVLGRKKCM</sequence>
<protein>
    <submittedName>
        <fullName evidence="1">Uncharacterized protein</fullName>
    </submittedName>
</protein>
<comment type="caution">
    <text evidence="1">The sequence shown here is derived from an EMBL/GenBank/DDBJ whole genome shotgun (WGS) entry which is preliminary data.</text>
</comment>
<evidence type="ECO:0000313" key="1">
    <source>
        <dbReference type="EMBL" id="KAI4343321.1"/>
    </source>
</evidence>
<keyword evidence="2" id="KW-1185">Reference proteome</keyword>
<proteinExistence type="predicted"/>
<name>A0ACB9P7B0_9MYRT</name>
<reference evidence="2" key="1">
    <citation type="journal article" date="2023" name="Front. Plant Sci.">
        <title>Chromosomal-level genome assembly of Melastoma candidum provides insights into trichome evolution.</title>
        <authorList>
            <person name="Zhong Y."/>
            <person name="Wu W."/>
            <person name="Sun C."/>
            <person name="Zou P."/>
            <person name="Liu Y."/>
            <person name="Dai S."/>
            <person name="Zhou R."/>
        </authorList>
    </citation>
    <scope>NUCLEOTIDE SEQUENCE [LARGE SCALE GENOMIC DNA]</scope>
</reference>
<dbReference type="Proteomes" id="UP001057402">
    <property type="component" value="Chromosome 7"/>
</dbReference>